<evidence type="ECO:0000313" key="3">
    <source>
        <dbReference type="Proteomes" id="UP000887569"/>
    </source>
</evidence>
<feature type="region of interest" description="Disordered" evidence="1">
    <location>
        <begin position="89"/>
        <end position="109"/>
    </location>
</feature>
<evidence type="ECO:0000256" key="1">
    <source>
        <dbReference type="SAM" id="MobiDB-lite"/>
    </source>
</evidence>
<keyword evidence="2" id="KW-0812">Transmembrane</keyword>
<reference evidence="4" key="1">
    <citation type="submission" date="2022-11" db="UniProtKB">
        <authorList>
            <consortium name="WormBaseParasite"/>
        </authorList>
    </citation>
    <scope>IDENTIFICATION</scope>
</reference>
<dbReference type="Proteomes" id="UP000887569">
    <property type="component" value="Unplaced"/>
</dbReference>
<evidence type="ECO:0000313" key="4">
    <source>
        <dbReference type="WBParaSite" id="PgR002_g114_t01"/>
    </source>
</evidence>
<dbReference type="WBParaSite" id="PgR002_g114_t01">
    <property type="protein sequence ID" value="PgR002_g114_t01"/>
    <property type="gene ID" value="PgR002_g114"/>
</dbReference>
<proteinExistence type="predicted"/>
<keyword evidence="3" id="KW-1185">Reference proteome</keyword>
<dbReference type="AlphaFoldDB" id="A0A915A8P4"/>
<accession>A0A915A8P4</accession>
<evidence type="ECO:0000256" key="2">
    <source>
        <dbReference type="SAM" id="Phobius"/>
    </source>
</evidence>
<name>A0A915A8P4_PARUN</name>
<sequence>GLHGRGVLLWMERPIIVPIPLTPQLLTCILWSTAFALGALLVSEIFRLLTEITKRTRQEQEQLPVLLGDLDTLGQDTVYRQTVAGTTEDVTKELKSEHEKHKMNGSRSH</sequence>
<protein>
    <submittedName>
        <fullName evidence="4">Uncharacterized protein</fullName>
    </submittedName>
</protein>
<feature type="compositionally biased region" description="Basic and acidic residues" evidence="1">
    <location>
        <begin position="89"/>
        <end position="102"/>
    </location>
</feature>
<keyword evidence="2" id="KW-1133">Transmembrane helix</keyword>
<keyword evidence="2" id="KW-0472">Membrane</keyword>
<organism evidence="3 4">
    <name type="scientific">Parascaris univalens</name>
    <name type="common">Nematode worm</name>
    <dbReference type="NCBI Taxonomy" id="6257"/>
    <lineage>
        <taxon>Eukaryota</taxon>
        <taxon>Metazoa</taxon>
        <taxon>Ecdysozoa</taxon>
        <taxon>Nematoda</taxon>
        <taxon>Chromadorea</taxon>
        <taxon>Rhabditida</taxon>
        <taxon>Spirurina</taxon>
        <taxon>Ascaridomorpha</taxon>
        <taxon>Ascaridoidea</taxon>
        <taxon>Ascarididae</taxon>
        <taxon>Parascaris</taxon>
    </lineage>
</organism>
<feature type="transmembrane region" description="Helical" evidence="2">
    <location>
        <begin position="29"/>
        <end position="49"/>
    </location>
</feature>